<gene>
    <name evidence="2" type="ORF">OBRU01_22396</name>
</gene>
<dbReference type="PROSITE" id="PS50222">
    <property type="entry name" value="EF_HAND_2"/>
    <property type="match status" value="1"/>
</dbReference>
<comment type="caution">
    <text evidence="2">The sequence shown here is derived from an EMBL/GenBank/DDBJ whole genome shotgun (WGS) entry which is preliminary data.</text>
</comment>
<feature type="domain" description="EF-hand" evidence="1">
    <location>
        <begin position="1"/>
        <end position="33"/>
    </location>
</feature>
<organism evidence="2 3">
    <name type="scientific">Operophtera brumata</name>
    <name type="common">Winter moth</name>
    <name type="synonym">Phalaena brumata</name>
    <dbReference type="NCBI Taxonomy" id="104452"/>
    <lineage>
        <taxon>Eukaryota</taxon>
        <taxon>Metazoa</taxon>
        <taxon>Ecdysozoa</taxon>
        <taxon>Arthropoda</taxon>
        <taxon>Hexapoda</taxon>
        <taxon>Insecta</taxon>
        <taxon>Pterygota</taxon>
        <taxon>Neoptera</taxon>
        <taxon>Endopterygota</taxon>
        <taxon>Lepidoptera</taxon>
        <taxon>Glossata</taxon>
        <taxon>Ditrysia</taxon>
        <taxon>Geometroidea</taxon>
        <taxon>Geometridae</taxon>
        <taxon>Larentiinae</taxon>
        <taxon>Operophtera</taxon>
    </lineage>
</organism>
<dbReference type="InterPro" id="IPR002048">
    <property type="entry name" value="EF_hand_dom"/>
</dbReference>
<dbReference type="Proteomes" id="UP000037510">
    <property type="component" value="Unassembled WGS sequence"/>
</dbReference>
<protein>
    <submittedName>
        <fullName evidence="2">EF-hand calcium-binding domain-containing protein 1</fullName>
    </submittedName>
</protein>
<dbReference type="STRING" id="104452.A0A0L7KRQ1"/>
<dbReference type="SUPFAM" id="SSF47473">
    <property type="entry name" value="EF-hand"/>
    <property type="match status" value="1"/>
</dbReference>
<feature type="non-terminal residue" evidence="2">
    <location>
        <position position="1"/>
    </location>
</feature>
<dbReference type="Gene3D" id="1.10.238.10">
    <property type="entry name" value="EF-hand"/>
    <property type="match status" value="1"/>
</dbReference>
<keyword evidence="3" id="KW-1185">Reference proteome</keyword>
<sequence length="61" mass="7139">EFVDIMLKRMDRDLDGVINFDDFHESVVRTPPLLESLGYCLPERQAVYSFIATWCPSWGKM</sequence>
<evidence type="ECO:0000313" key="3">
    <source>
        <dbReference type="Proteomes" id="UP000037510"/>
    </source>
</evidence>
<evidence type="ECO:0000259" key="1">
    <source>
        <dbReference type="PROSITE" id="PS50222"/>
    </source>
</evidence>
<proteinExistence type="predicted"/>
<dbReference type="InterPro" id="IPR011992">
    <property type="entry name" value="EF-hand-dom_pair"/>
</dbReference>
<accession>A0A0L7KRQ1</accession>
<dbReference type="EMBL" id="JTDY01006814">
    <property type="protein sequence ID" value="KOB65674.1"/>
    <property type="molecule type" value="Genomic_DNA"/>
</dbReference>
<reference evidence="2 3" key="1">
    <citation type="journal article" date="2015" name="Genome Biol. Evol.">
        <title>The genome of winter moth (Operophtera brumata) provides a genomic perspective on sexual dimorphism and phenology.</title>
        <authorList>
            <person name="Derks M.F."/>
            <person name="Smit S."/>
            <person name="Salis L."/>
            <person name="Schijlen E."/>
            <person name="Bossers A."/>
            <person name="Mateman C."/>
            <person name="Pijl A.S."/>
            <person name="de Ridder D."/>
            <person name="Groenen M.A."/>
            <person name="Visser M.E."/>
            <person name="Megens H.J."/>
        </authorList>
    </citation>
    <scope>NUCLEOTIDE SEQUENCE [LARGE SCALE GENOMIC DNA]</scope>
    <source>
        <strain evidence="2">WM2013NL</strain>
        <tissue evidence="2">Head and thorax</tissue>
    </source>
</reference>
<dbReference type="GO" id="GO:0005509">
    <property type="term" value="F:calcium ion binding"/>
    <property type="evidence" value="ECO:0007669"/>
    <property type="project" value="InterPro"/>
</dbReference>
<evidence type="ECO:0000313" key="2">
    <source>
        <dbReference type="EMBL" id="KOB65674.1"/>
    </source>
</evidence>
<dbReference type="AlphaFoldDB" id="A0A0L7KRQ1"/>
<name>A0A0L7KRQ1_OPEBR</name>